<protein>
    <submittedName>
        <fullName evidence="14">TonB family protein</fullName>
    </submittedName>
</protein>
<keyword evidence="8" id="KW-0472">Membrane</keyword>
<evidence type="ECO:0000256" key="1">
    <source>
        <dbReference type="ARBA" id="ARBA00004167"/>
    </source>
</evidence>
<name>A0A6N7PPT0_9BACT</name>
<reference evidence="14 15" key="1">
    <citation type="submission" date="2019-10" db="EMBL/GenBank/DDBJ databases">
        <title>A soil myxobacterium in the family Polyangiaceae.</title>
        <authorList>
            <person name="Li Y."/>
            <person name="Wang J."/>
        </authorList>
    </citation>
    <scope>NUCLEOTIDE SEQUENCE [LARGE SCALE GENOMIC DNA]</scope>
    <source>
        <strain evidence="14 15">DSM 14734</strain>
    </source>
</reference>
<dbReference type="Pfam" id="PF03544">
    <property type="entry name" value="TonB_C"/>
    <property type="match status" value="1"/>
</dbReference>
<evidence type="ECO:0000256" key="5">
    <source>
        <dbReference type="ARBA" id="ARBA00022692"/>
    </source>
</evidence>
<evidence type="ECO:0000256" key="6">
    <source>
        <dbReference type="ARBA" id="ARBA00022729"/>
    </source>
</evidence>
<evidence type="ECO:0000256" key="7">
    <source>
        <dbReference type="ARBA" id="ARBA00022989"/>
    </source>
</evidence>
<sequence length="776" mass="82748">MRSTLFLSSFVLSAFLFPAGSALAAESPKPAPAPPPAPVLVPPRPLAALEAAYPEVPGLTGEADVVLDVTVAADGSVKEARIFSGDAPFTDAATRAAPGWRFEPATRDGKPIPARIRVLVHFTPPEPAAEEPAAEAAAPGKTPAPKPAGPAPIEVIALGERRAAGTSSLGRAEVRVLPGAFGDPFRAIESLPGVTPIFSGLPFFYIRGAPPGNVGYYLDNVRVPYLYHLALGPSVVNPAIVDRVDLYPGGYPAQYGRFAGGIVAGETTKPKGELHGEANIRVFDAGAMVETPIGDRATVMAGGRFSYTAAALSLLAPDTTLNYWDYQARATFDVTPTDRLTLFAFGAHDYLGAIEGGEEQGLFDVQFHRIDLRYDKDISPRTRLRQAISFGYDRTAVGGQEGIYARDFLFSARSQILHRRSETLLLRAGVDANYDHYDLVVGGNVDPEEGDQTQTFLDQFFPPRQDIAVGFYADAVLDAGRGVEFTPGARIDLWGSGGVTALSADVRLAMKVPILPRMKLVSAMGLAHQPPGFVLPVPGISIGRLAGGLQRSVQTSTGLDVKLPWGFEATGTFFLNGFFNMSDALDTASRGIQQGPVGPGGGPPGGPPENDDGGPNQLAERALGTAVGLELYIRRKLTERLGGYIAYTLSRSSRSLNFSSGPAQFDRTHVLNGAVSWDAGKGWRLGSRLVFYTGLPVTPANAAIWGKSRTDPFFRIDARIEKRWNLKKRGWVSLVIEMLNATLSTEQTGIECKRNECEPQEIGPVTVPSIGVEGGL</sequence>
<evidence type="ECO:0000256" key="10">
    <source>
        <dbReference type="SAM" id="MobiDB-lite"/>
    </source>
</evidence>
<evidence type="ECO:0000259" key="12">
    <source>
        <dbReference type="Pfam" id="PF03544"/>
    </source>
</evidence>
<feature type="domain" description="TonB C-terminal" evidence="12">
    <location>
        <begin position="62"/>
        <end position="123"/>
    </location>
</feature>
<comment type="caution">
    <text evidence="14">The sequence shown here is derived from an EMBL/GenBank/DDBJ whole genome shotgun (WGS) entry which is preliminary data.</text>
</comment>
<dbReference type="InterPro" id="IPR036942">
    <property type="entry name" value="Beta-barrel_TonB_sf"/>
</dbReference>
<dbReference type="SUPFAM" id="SSF56935">
    <property type="entry name" value="Porins"/>
    <property type="match status" value="1"/>
</dbReference>
<comment type="subcellular location">
    <subcellularLocation>
        <location evidence="2">Cell outer membrane</location>
        <topology evidence="2">Multi-pass membrane protein</topology>
    </subcellularLocation>
    <subcellularLocation>
        <location evidence="1">Membrane</location>
        <topology evidence="1">Single-pass membrane protein</topology>
    </subcellularLocation>
</comment>
<dbReference type="InterPro" id="IPR012910">
    <property type="entry name" value="Plug_dom"/>
</dbReference>
<keyword evidence="9" id="KW-0998">Cell outer membrane</keyword>
<dbReference type="Proteomes" id="UP000440224">
    <property type="component" value="Unassembled WGS sequence"/>
</dbReference>
<feature type="domain" description="TonB-dependent receptor plug" evidence="13">
    <location>
        <begin position="186"/>
        <end position="261"/>
    </location>
</feature>
<keyword evidence="4" id="KW-1134">Transmembrane beta strand</keyword>
<accession>A0A6N7PPT0</accession>
<evidence type="ECO:0000256" key="2">
    <source>
        <dbReference type="ARBA" id="ARBA00004571"/>
    </source>
</evidence>
<dbReference type="Gene3D" id="2.170.130.10">
    <property type="entry name" value="TonB-dependent receptor, plug domain"/>
    <property type="match status" value="1"/>
</dbReference>
<dbReference type="OrthoDB" id="607931at2"/>
<keyword evidence="3" id="KW-0813">Transport</keyword>
<dbReference type="GO" id="GO:0015344">
    <property type="term" value="F:siderophore uptake transmembrane transporter activity"/>
    <property type="evidence" value="ECO:0007669"/>
    <property type="project" value="TreeGrafter"/>
</dbReference>
<organism evidence="14 15">
    <name type="scientific">Polyangium spumosum</name>
    <dbReference type="NCBI Taxonomy" id="889282"/>
    <lineage>
        <taxon>Bacteria</taxon>
        <taxon>Pseudomonadati</taxon>
        <taxon>Myxococcota</taxon>
        <taxon>Polyangia</taxon>
        <taxon>Polyangiales</taxon>
        <taxon>Polyangiaceae</taxon>
        <taxon>Polyangium</taxon>
    </lineage>
</organism>
<evidence type="ECO:0000313" key="14">
    <source>
        <dbReference type="EMBL" id="MRG92360.1"/>
    </source>
</evidence>
<dbReference type="NCBIfam" id="TIGR01352">
    <property type="entry name" value="tonB_Cterm"/>
    <property type="match status" value="1"/>
</dbReference>
<dbReference type="RefSeq" id="WP_153819248.1">
    <property type="nucleotide sequence ID" value="NZ_WJIE01000003.1"/>
</dbReference>
<dbReference type="PANTHER" id="PTHR30069:SF29">
    <property type="entry name" value="HEMOGLOBIN AND HEMOGLOBIN-HAPTOGLOBIN-BINDING PROTEIN 1-RELATED"/>
    <property type="match status" value="1"/>
</dbReference>
<dbReference type="InterPro" id="IPR037066">
    <property type="entry name" value="Plug_dom_sf"/>
</dbReference>
<dbReference type="Pfam" id="PF07715">
    <property type="entry name" value="Plug"/>
    <property type="match status" value="1"/>
</dbReference>
<feature type="region of interest" description="Disordered" evidence="10">
    <location>
        <begin position="127"/>
        <end position="151"/>
    </location>
</feature>
<dbReference type="GO" id="GO:0044718">
    <property type="term" value="P:siderophore transmembrane transport"/>
    <property type="evidence" value="ECO:0007669"/>
    <property type="project" value="TreeGrafter"/>
</dbReference>
<keyword evidence="5" id="KW-0812">Transmembrane</keyword>
<dbReference type="InterPro" id="IPR039426">
    <property type="entry name" value="TonB-dep_rcpt-like"/>
</dbReference>
<feature type="region of interest" description="Disordered" evidence="10">
    <location>
        <begin position="589"/>
        <end position="618"/>
    </location>
</feature>
<keyword evidence="15" id="KW-1185">Reference proteome</keyword>
<evidence type="ECO:0000313" key="15">
    <source>
        <dbReference type="Proteomes" id="UP000440224"/>
    </source>
</evidence>
<dbReference type="EMBL" id="WJIE01000003">
    <property type="protein sequence ID" value="MRG92360.1"/>
    <property type="molecule type" value="Genomic_DNA"/>
</dbReference>
<evidence type="ECO:0000256" key="9">
    <source>
        <dbReference type="ARBA" id="ARBA00023237"/>
    </source>
</evidence>
<evidence type="ECO:0000259" key="13">
    <source>
        <dbReference type="Pfam" id="PF07715"/>
    </source>
</evidence>
<keyword evidence="6 11" id="KW-0732">Signal</keyword>
<dbReference type="InterPro" id="IPR037682">
    <property type="entry name" value="TonB_C"/>
</dbReference>
<evidence type="ECO:0000256" key="8">
    <source>
        <dbReference type="ARBA" id="ARBA00023136"/>
    </source>
</evidence>
<feature type="chain" id="PRO_5027066221" evidence="11">
    <location>
        <begin position="25"/>
        <end position="776"/>
    </location>
</feature>
<dbReference type="PANTHER" id="PTHR30069">
    <property type="entry name" value="TONB-DEPENDENT OUTER MEMBRANE RECEPTOR"/>
    <property type="match status" value="1"/>
</dbReference>
<proteinExistence type="predicted"/>
<evidence type="ECO:0000256" key="11">
    <source>
        <dbReference type="SAM" id="SignalP"/>
    </source>
</evidence>
<feature type="signal peptide" evidence="11">
    <location>
        <begin position="1"/>
        <end position="24"/>
    </location>
</feature>
<dbReference type="AlphaFoldDB" id="A0A6N7PPT0"/>
<dbReference type="SUPFAM" id="SSF74653">
    <property type="entry name" value="TolA/TonB C-terminal domain"/>
    <property type="match status" value="1"/>
</dbReference>
<dbReference type="Gene3D" id="2.40.170.20">
    <property type="entry name" value="TonB-dependent receptor, beta-barrel domain"/>
    <property type="match status" value="1"/>
</dbReference>
<dbReference type="Gene3D" id="3.30.1150.10">
    <property type="match status" value="1"/>
</dbReference>
<dbReference type="GO" id="GO:0009279">
    <property type="term" value="C:cell outer membrane"/>
    <property type="evidence" value="ECO:0007669"/>
    <property type="project" value="UniProtKB-SubCell"/>
</dbReference>
<dbReference type="InterPro" id="IPR006260">
    <property type="entry name" value="TonB/TolA_C"/>
</dbReference>
<evidence type="ECO:0000256" key="4">
    <source>
        <dbReference type="ARBA" id="ARBA00022452"/>
    </source>
</evidence>
<keyword evidence="7" id="KW-1133">Transmembrane helix</keyword>
<gene>
    <name evidence="14" type="ORF">GF068_10525</name>
</gene>
<evidence type="ECO:0000256" key="3">
    <source>
        <dbReference type="ARBA" id="ARBA00022448"/>
    </source>
</evidence>